<dbReference type="InterPro" id="IPR032315">
    <property type="entry name" value="DUF4846"/>
</dbReference>
<accession>A0ABT4CV89</accession>
<evidence type="ECO:0000313" key="3">
    <source>
        <dbReference type="Proteomes" id="UP001078443"/>
    </source>
</evidence>
<keyword evidence="1" id="KW-0732">Signal</keyword>
<dbReference type="EMBL" id="JAPQER010000001">
    <property type="protein sequence ID" value="MCY6482899.1"/>
    <property type="molecule type" value="Genomic_DNA"/>
</dbReference>
<organism evidence="2 3">
    <name type="scientific">Clostridium aestuarii</name>
    <dbReference type="NCBI Taxonomy" id="338193"/>
    <lineage>
        <taxon>Bacteria</taxon>
        <taxon>Bacillati</taxon>
        <taxon>Bacillota</taxon>
        <taxon>Clostridia</taxon>
        <taxon>Eubacteriales</taxon>
        <taxon>Clostridiaceae</taxon>
        <taxon>Clostridium</taxon>
    </lineage>
</organism>
<sequence>MIKKVLLVCISIVTAFSATSCNKVDMKKSQIATEKSIKNPDIKDENQGKEYDVINKKGKTIEERFNVPKGFERISIKKNSFGDYLRKLPLKTHGSKVLYYDGREKIRDNVYIGVVDMDIGDRDLQQCADAVMRLRGEYLYKNKEYDKIHFNFVSGFNCSYSKWMDGYRVGIKNDKAYWKKKYNPSNNYESFRKYMNVVFAYASTLSLEKELIPISKDSMKIGDVYIKGGSPGHAVIVVDMAKNKKTGEKVFMIAQSYMPAQDIQILCNNDNSLFSPWYNLNFEDKLYTPEWTFDEDMLRRFKEN</sequence>
<keyword evidence="3" id="KW-1185">Reference proteome</keyword>
<reference evidence="2" key="1">
    <citation type="submission" date="2022-12" db="EMBL/GenBank/DDBJ databases">
        <authorList>
            <person name="Wang J."/>
        </authorList>
    </citation>
    <scope>NUCLEOTIDE SEQUENCE</scope>
    <source>
        <strain evidence="2">HY-45-18</strain>
    </source>
</reference>
<dbReference type="PROSITE" id="PS51257">
    <property type="entry name" value="PROKAR_LIPOPROTEIN"/>
    <property type="match status" value="1"/>
</dbReference>
<name>A0ABT4CV89_9CLOT</name>
<evidence type="ECO:0000256" key="1">
    <source>
        <dbReference type="SAM" id="SignalP"/>
    </source>
</evidence>
<feature type="signal peptide" evidence="1">
    <location>
        <begin position="1"/>
        <end position="20"/>
    </location>
</feature>
<dbReference type="RefSeq" id="WP_268039168.1">
    <property type="nucleotide sequence ID" value="NZ_JAPQER010000001.1"/>
</dbReference>
<protein>
    <submittedName>
        <fullName evidence="2">DUF4846 domain-containing protein</fullName>
    </submittedName>
</protein>
<feature type="chain" id="PRO_5046154237" evidence="1">
    <location>
        <begin position="21"/>
        <end position="304"/>
    </location>
</feature>
<dbReference type="Pfam" id="PF16138">
    <property type="entry name" value="DUF4846"/>
    <property type="match status" value="1"/>
</dbReference>
<comment type="caution">
    <text evidence="2">The sequence shown here is derived from an EMBL/GenBank/DDBJ whole genome shotgun (WGS) entry which is preliminary data.</text>
</comment>
<dbReference type="Proteomes" id="UP001078443">
    <property type="component" value="Unassembled WGS sequence"/>
</dbReference>
<gene>
    <name evidence="2" type="ORF">OW763_00835</name>
</gene>
<proteinExistence type="predicted"/>
<evidence type="ECO:0000313" key="2">
    <source>
        <dbReference type="EMBL" id="MCY6482899.1"/>
    </source>
</evidence>